<reference evidence="5 6" key="1">
    <citation type="submission" date="2022-10" db="EMBL/GenBank/DDBJ databases">
        <title>The complete genomes of actinobacterial strains from the NBC collection.</title>
        <authorList>
            <person name="Joergensen T.S."/>
            <person name="Alvarez Arevalo M."/>
            <person name="Sterndorff E.B."/>
            <person name="Faurdal D."/>
            <person name="Vuksanovic O."/>
            <person name="Mourched A.-S."/>
            <person name="Charusanti P."/>
            <person name="Shaw S."/>
            <person name="Blin K."/>
            <person name="Weber T."/>
        </authorList>
    </citation>
    <scope>NUCLEOTIDE SEQUENCE [LARGE SCALE GENOMIC DNA]</scope>
    <source>
        <strain evidence="5 6">NBC_01247</strain>
    </source>
</reference>
<dbReference type="Proteomes" id="UP001432014">
    <property type="component" value="Chromosome"/>
</dbReference>
<evidence type="ECO:0000313" key="5">
    <source>
        <dbReference type="EMBL" id="WUS60383.1"/>
    </source>
</evidence>
<dbReference type="PROSITE" id="PS50082">
    <property type="entry name" value="WD_REPEATS_2"/>
    <property type="match status" value="1"/>
</dbReference>
<evidence type="ECO:0000256" key="3">
    <source>
        <dbReference type="PROSITE-ProRule" id="PRU00221"/>
    </source>
</evidence>
<evidence type="ECO:0000256" key="4">
    <source>
        <dbReference type="SAM" id="MobiDB-lite"/>
    </source>
</evidence>
<dbReference type="InterPro" id="IPR011047">
    <property type="entry name" value="Quinoprotein_ADH-like_sf"/>
</dbReference>
<evidence type="ECO:0000313" key="6">
    <source>
        <dbReference type="Proteomes" id="UP001432014"/>
    </source>
</evidence>
<feature type="region of interest" description="Disordered" evidence="4">
    <location>
        <begin position="174"/>
        <end position="226"/>
    </location>
</feature>
<feature type="compositionally biased region" description="Pro residues" evidence="4">
    <location>
        <begin position="182"/>
        <end position="191"/>
    </location>
</feature>
<organism evidence="5 6">
    <name type="scientific">Kitasatospora herbaricolor</name>
    <dbReference type="NCBI Taxonomy" id="68217"/>
    <lineage>
        <taxon>Bacteria</taxon>
        <taxon>Bacillati</taxon>
        <taxon>Actinomycetota</taxon>
        <taxon>Actinomycetes</taxon>
        <taxon>Kitasatosporales</taxon>
        <taxon>Streptomycetaceae</taxon>
        <taxon>Kitasatospora</taxon>
    </lineage>
</organism>
<protein>
    <recommendedName>
        <fullName evidence="7">WD40 repeat protein</fullName>
    </recommendedName>
</protein>
<dbReference type="RefSeq" id="WP_329493520.1">
    <property type="nucleotide sequence ID" value="NZ_CP108460.1"/>
</dbReference>
<evidence type="ECO:0000256" key="2">
    <source>
        <dbReference type="ARBA" id="ARBA00022737"/>
    </source>
</evidence>
<accession>A0ABZ1WHN1</accession>
<proteinExistence type="predicted"/>
<dbReference type="PROSITE" id="PS00678">
    <property type="entry name" value="WD_REPEATS_1"/>
    <property type="match status" value="1"/>
</dbReference>
<dbReference type="InterPro" id="IPR015943">
    <property type="entry name" value="WD40/YVTN_repeat-like_dom_sf"/>
</dbReference>
<dbReference type="EMBL" id="CP108482">
    <property type="protein sequence ID" value="WUS60383.1"/>
    <property type="molecule type" value="Genomic_DNA"/>
</dbReference>
<dbReference type="Gene3D" id="2.130.10.10">
    <property type="entry name" value="YVTN repeat-like/Quinoprotein amine dehydrogenase"/>
    <property type="match status" value="1"/>
</dbReference>
<dbReference type="InterPro" id="IPR001680">
    <property type="entry name" value="WD40_rpt"/>
</dbReference>
<name>A0ABZ1WHN1_9ACTN</name>
<keyword evidence="2" id="KW-0677">Repeat</keyword>
<sequence length="598" mass="62330">MTATDAGGRPSLAGPGAHLAPALLAWAADESPARSRLCLLTGPPNSGKTRLLAWLLAGSTGKPRPTVHAVGFAAGHIPQTLAWQLGRHLGYGPLAPTGLLARLAEDPRPVLLLITDLHRAGRGPAHLPAATPRAVISELVTPLLSLPNVRAAVEVDDPDLLPHDGALVLDLGHRHHSRPAHPNHPIPLPRAEPPDEVTGFAAGPATAPARSASRPPAGPGTDWLHAGDEDREHALDHALRAGQAAQLLTDPGYLVHGSVAAITATLADDTVAVPKRLRATWRQAAPALAAPGLSDPERAAVLHSAALGHDPKLAAFLRPLAEQHHWTTGWRRPTGRAVAATILRSGADQPPTLVTADPLGRLTRRDAATGTTCTTIVSPPVLRPAGLCAVGNDCLLAVDSGGSLHPIPVEPTGAISGGAEHLAHHHNAAALDAPRTRPTAVAADRDKAVVADAEGDIHFWSIADHRTGPRTHRLHTGAITSVACLFLSRTGTTLVVTGALDGAVRLWDSTSGRPMPQPVEQRNALPTALAMADTDAGPVLAVAWSDRLLHLWILLEGRMTPVPLLYDVEALTLTGSQLTVAGRGGITAIHLDLDSLWN</sequence>
<dbReference type="SUPFAM" id="SSF50998">
    <property type="entry name" value="Quinoprotein alcohol dehydrogenase-like"/>
    <property type="match status" value="1"/>
</dbReference>
<gene>
    <name evidence="5" type="ORF">OG469_35790</name>
</gene>
<keyword evidence="6" id="KW-1185">Reference proteome</keyword>
<evidence type="ECO:0000256" key="1">
    <source>
        <dbReference type="ARBA" id="ARBA00022574"/>
    </source>
</evidence>
<feature type="repeat" description="WD" evidence="3">
    <location>
        <begin position="494"/>
        <end position="517"/>
    </location>
</feature>
<dbReference type="InterPro" id="IPR019775">
    <property type="entry name" value="WD40_repeat_CS"/>
</dbReference>
<keyword evidence="1 3" id="KW-0853">WD repeat</keyword>
<evidence type="ECO:0008006" key="7">
    <source>
        <dbReference type="Google" id="ProtNLM"/>
    </source>
</evidence>
<feature type="compositionally biased region" description="Low complexity" evidence="4">
    <location>
        <begin position="198"/>
        <end position="215"/>
    </location>
</feature>